<dbReference type="InterPro" id="IPR050865">
    <property type="entry name" value="BEACH_Domain"/>
</dbReference>
<feature type="non-terminal residue" evidence="2">
    <location>
        <position position="1"/>
    </location>
</feature>
<keyword evidence="1" id="KW-0853">WD repeat</keyword>
<dbReference type="Pfam" id="PF16057">
    <property type="entry name" value="DUF4800"/>
    <property type="match status" value="1"/>
</dbReference>
<sequence>EFFFEPFNRKARQENLRYNSMLKQINSQYTATLRQWKAAQRYLTCERGPWADRKENWEYWKLSNVENYSRMRLKLVQNNNFDRHLEASNLRDNLGKFKFRLERLLNVSFESMSFA</sequence>
<comment type="caution">
    <text evidence="2">The sequence shown here is derived from an EMBL/GenBank/DDBJ whole genome shotgun (WGS) entry which is preliminary data.</text>
</comment>
<feature type="non-terminal residue" evidence="2">
    <location>
        <position position="115"/>
    </location>
</feature>
<gene>
    <name evidence="2" type="ORF">RIMI_LOCUS2284032</name>
</gene>
<evidence type="ECO:0000313" key="2">
    <source>
        <dbReference type="EMBL" id="CAJ0924518.1"/>
    </source>
</evidence>
<proteinExistence type="predicted"/>
<keyword evidence="3" id="KW-1185">Reference proteome</keyword>
<evidence type="ECO:0000256" key="1">
    <source>
        <dbReference type="ARBA" id="ARBA00022574"/>
    </source>
</evidence>
<dbReference type="PANTHER" id="PTHR13743">
    <property type="entry name" value="BEIGE/BEACH-RELATED"/>
    <property type="match status" value="1"/>
</dbReference>
<accession>A0ABN9KUJ8</accession>
<name>A0ABN9KUJ8_9NEOB</name>
<organism evidence="2 3">
    <name type="scientific">Ranitomeya imitator</name>
    <name type="common">mimic poison frog</name>
    <dbReference type="NCBI Taxonomy" id="111125"/>
    <lineage>
        <taxon>Eukaryota</taxon>
        <taxon>Metazoa</taxon>
        <taxon>Chordata</taxon>
        <taxon>Craniata</taxon>
        <taxon>Vertebrata</taxon>
        <taxon>Euteleostomi</taxon>
        <taxon>Amphibia</taxon>
        <taxon>Batrachia</taxon>
        <taxon>Anura</taxon>
        <taxon>Neobatrachia</taxon>
        <taxon>Hyloidea</taxon>
        <taxon>Dendrobatidae</taxon>
        <taxon>Dendrobatinae</taxon>
        <taxon>Ranitomeya</taxon>
    </lineage>
</organism>
<dbReference type="PANTHER" id="PTHR13743:SF115">
    <property type="entry name" value="NEUROBEACHIN-LIKE PROTEIN 1"/>
    <property type="match status" value="1"/>
</dbReference>
<evidence type="ECO:0000313" key="3">
    <source>
        <dbReference type="Proteomes" id="UP001176940"/>
    </source>
</evidence>
<dbReference type="EMBL" id="CAUEEQ010003158">
    <property type="protein sequence ID" value="CAJ0924518.1"/>
    <property type="molecule type" value="Genomic_DNA"/>
</dbReference>
<reference evidence="2" key="1">
    <citation type="submission" date="2023-07" db="EMBL/GenBank/DDBJ databases">
        <authorList>
            <person name="Stuckert A."/>
        </authorList>
    </citation>
    <scope>NUCLEOTIDE SEQUENCE</scope>
</reference>
<protein>
    <submittedName>
        <fullName evidence="2">Uncharacterized protein</fullName>
    </submittedName>
</protein>
<dbReference type="Proteomes" id="UP001176940">
    <property type="component" value="Unassembled WGS sequence"/>
</dbReference>